<dbReference type="InterPro" id="IPR018289">
    <property type="entry name" value="MULE_transposase_dom"/>
</dbReference>
<accession>A0A8X6T3Q1</accession>
<proteinExistence type="predicted"/>
<dbReference type="PANTHER" id="PTHR35385">
    <property type="entry name" value="PROTEIN B, PUTATIVE-RELATED-RELATED"/>
    <property type="match status" value="1"/>
</dbReference>
<sequence length="304" mass="35145">MLRVNDEVCQQFYQYFSDGMSPIEAIRFHENKFLLEENFMGLANASINPTHNQIYYLHKCWRDANLGSSINPFDKLKEKVLFYESIDGMSPIEAIRFHENKFLLEENFMGLANASINPTHNQIYYLHKCWRDANLGSSINPFDKLKEKVLFYESIGTTVKVHEDHLWAVLLVTPLMKRNHHLFSSKEIIFIDSTSSCESSSSTITILLSATKVGALPLAVMIHASQSIQNYINAFQLLKMNFPQCFGGQDYPEVFMSDDSSAEKGALAAVWPEAKQLLCHFHVAQAEWRWLFRTRCWCKRKNLR</sequence>
<keyword evidence="3" id="KW-1185">Reference proteome</keyword>
<evidence type="ECO:0000313" key="3">
    <source>
        <dbReference type="Proteomes" id="UP000887159"/>
    </source>
</evidence>
<reference evidence="2" key="1">
    <citation type="submission" date="2020-08" db="EMBL/GenBank/DDBJ databases">
        <title>Multicomponent nature underlies the extraordinary mechanical properties of spider dragline silk.</title>
        <authorList>
            <person name="Kono N."/>
            <person name="Nakamura H."/>
            <person name="Mori M."/>
            <person name="Yoshida Y."/>
            <person name="Ohtoshi R."/>
            <person name="Malay A.D."/>
            <person name="Moran D.A.P."/>
            <person name="Tomita M."/>
            <person name="Numata K."/>
            <person name="Arakawa K."/>
        </authorList>
    </citation>
    <scope>NUCLEOTIDE SEQUENCE</scope>
</reference>
<name>A0A8X6T3Q1_TRICX</name>
<feature type="domain" description="MULE transposase" evidence="1">
    <location>
        <begin position="214"/>
        <end position="285"/>
    </location>
</feature>
<evidence type="ECO:0000259" key="1">
    <source>
        <dbReference type="Pfam" id="PF10551"/>
    </source>
</evidence>
<evidence type="ECO:0000313" key="2">
    <source>
        <dbReference type="EMBL" id="GFY19476.1"/>
    </source>
</evidence>
<organism evidence="2 3">
    <name type="scientific">Trichonephila clavipes</name>
    <name type="common">Golden silk orbweaver</name>
    <name type="synonym">Nephila clavipes</name>
    <dbReference type="NCBI Taxonomy" id="2585209"/>
    <lineage>
        <taxon>Eukaryota</taxon>
        <taxon>Metazoa</taxon>
        <taxon>Ecdysozoa</taxon>
        <taxon>Arthropoda</taxon>
        <taxon>Chelicerata</taxon>
        <taxon>Arachnida</taxon>
        <taxon>Araneae</taxon>
        <taxon>Araneomorphae</taxon>
        <taxon>Entelegynae</taxon>
        <taxon>Araneoidea</taxon>
        <taxon>Nephilidae</taxon>
        <taxon>Trichonephila</taxon>
    </lineage>
</organism>
<protein>
    <submittedName>
        <fullName evidence="2">SWIM-type domain-containing protein</fullName>
    </submittedName>
</protein>
<dbReference type="PANTHER" id="PTHR35385:SF2">
    <property type="entry name" value="PROTEIN B, PUTATIVE-RELATED"/>
    <property type="match status" value="1"/>
</dbReference>
<gene>
    <name evidence="2" type="ORF">TNCV_4646523</name>
</gene>
<dbReference type="AlphaFoldDB" id="A0A8X6T3Q1"/>
<dbReference type="Pfam" id="PF10551">
    <property type="entry name" value="MULE"/>
    <property type="match status" value="1"/>
</dbReference>
<dbReference type="EMBL" id="BMAU01021353">
    <property type="protein sequence ID" value="GFY19476.1"/>
    <property type="molecule type" value="Genomic_DNA"/>
</dbReference>
<comment type="caution">
    <text evidence="2">The sequence shown here is derived from an EMBL/GenBank/DDBJ whole genome shotgun (WGS) entry which is preliminary data.</text>
</comment>
<dbReference type="Proteomes" id="UP000887159">
    <property type="component" value="Unassembled WGS sequence"/>
</dbReference>